<evidence type="ECO:0000313" key="2">
    <source>
        <dbReference type="EMBL" id="GEU39054.1"/>
    </source>
</evidence>
<name>A0A6L2JTY3_TANCI</name>
<organism evidence="2">
    <name type="scientific">Tanacetum cinerariifolium</name>
    <name type="common">Dalmatian daisy</name>
    <name type="synonym">Chrysanthemum cinerariifolium</name>
    <dbReference type="NCBI Taxonomy" id="118510"/>
    <lineage>
        <taxon>Eukaryota</taxon>
        <taxon>Viridiplantae</taxon>
        <taxon>Streptophyta</taxon>
        <taxon>Embryophyta</taxon>
        <taxon>Tracheophyta</taxon>
        <taxon>Spermatophyta</taxon>
        <taxon>Magnoliopsida</taxon>
        <taxon>eudicotyledons</taxon>
        <taxon>Gunneridae</taxon>
        <taxon>Pentapetalae</taxon>
        <taxon>asterids</taxon>
        <taxon>campanulids</taxon>
        <taxon>Asterales</taxon>
        <taxon>Asteraceae</taxon>
        <taxon>Asteroideae</taxon>
        <taxon>Anthemideae</taxon>
        <taxon>Anthemidinae</taxon>
        <taxon>Tanacetum</taxon>
    </lineage>
</organism>
<evidence type="ECO:0008006" key="3">
    <source>
        <dbReference type="Google" id="ProtNLM"/>
    </source>
</evidence>
<accession>A0A6L2JTY3</accession>
<reference evidence="2" key="1">
    <citation type="journal article" date="2019" name="Sci. Rep.">
        <title>Draft genome of Tanacetum cinerariifolium, the natural source of mosquito coil.</title>
        <authorList>
            <person name="Yamashiro T."/>
            <person name="Shiraishi A."/>
            <person name="Satake H."/>
            <person name="Nakayama K."/>
        </authorList>
    </citation>
    <scope>NUCLEOTIDE SEQUENCE</scope>
</reference>
<dbReference type="EMBL" id="BKCJ010001127">
    <property type="protein sequence ID" value="GEU39054.1"/>
    <property type="molecule type" value="Genomic_DNA"/>
</dbReference>
<sequence length="406" mass="44721">MPGPEHPPSLVEVPYVPKPEHPEYLVASEDEAPIEDQPLPADASPTSLSPGYMEDFDLDEEEDLEEDHDDYPADGGDGDDEPFDDDNDDDDDANDEDEEPFENEDENEEEEEEHLAPADSFAVPIRLRRTRKTIRLKQSMSASMDARISEHAVGPIPPLPVPSPPLPLPSPLTTSPTDTGAPLGYRAAGIRMRALLPSTFLRLRRDRVEGIGYGITDTWDEIVKAMMKITLTTLEGVNQKVTELAATLRQDTEEFQGIGWFRGQSAAIEAHVRTLEAQKMASQKRTTRTSPATTNTTTTTPITYAQLRALIDQGIAAALPERDADRSTNGNNGHDSGTCGRRQVSTICKVCNLYSSGKCLDMLELLQLALMYDRMFLEESNVVEKYVGGLPDMIHGSVKASKPKTV</sequence>
<feature type="region of interest" description="Disordered" evidence="1">
    <location>
        <begin position="278"/>
        <end position="298"/>
    </location>
</feature>
<comment type="caution">
    <text evidence="2">The sequence shown here is derived from an EMBL/GenBank/DDBJ whole genome shotgun (WGS) entry which is preliminary data.</text>
</comment>
<feature type="region of interest" description="Disordered" evidence="1">
    <location>
        <begin position="1"/>
        <end position="122"/>
    </location>
</feature>
<feature type="compositionally biased region" description="Low complexity" evidence="1">
    <location>
        <begin position="288"/>
        <end position="298"/>
    </location>
</feature>
<feature type="compositionally biased region" description="Acidic residues" evidence="1">
    <location>
        <begin position="76"/>
        <end position="113"/>
    </location>
</feature>
<proteinExistence type="predicted"/>
<dbReference type="AlphaFoldDB" id="A0A6L2JTY3"/>
<evidence type="ECO:0000256" key="1">
    <source>
        <dbReference type="SAM" id="MobiDB-lite"/>
    </source>
</evidence>
<feature type="compositionally biased region" description="Acidic residues" evidence="1">
    <location>
        <begin position="54"/>
        <end position="69"/>
    </location>
</feature>
<protein>
    <recommendedName>
        <fullName evidence="3">Reverse transcriptase domain-containing protein</fullName>
    </recommendedName>
</protein>
<gene>
    <name evidence="2" type="ORF">Tci_011032</name>
</gene>